<keyword evidence="9" id="KW-1185">Reference proteome</keyword>
<evidence type="ECO:0000256" key="5">
    <source>
        <dbReference type="ARBA" id="ARBA00022801"/>
    </source>
</evidence>
<dbReference type="InterPro" id="IPR008597">
    <property type="entry name" value="Invert_lysozyme"/>
</dbReference>
<evidence type="ECO:0000256" key="3">
    <source>
        <dbReference type="ARBA" id="ARBA00022529"/>
    </source>
</evidence>
<proteinExistence type="predicted"/>
<dbReference type="OrthoDB" id="6337871at2759"/>
<comment type="catalytic activity">
    <reaction evidence="1">
        <text>Hydrolysis of (1-&gt;4)-beta-linkages between N-acetylmuramic acid and N-acetyl-D-glucosamine residues in a peptidoglycan and between N-acetyl-D-glucosamine residues in chitodextrins.</text>
        <dbReference type="EC" id="3.2.1.17"/>
    </reaction>
</comment>
<dbReference type="PANTHER" id="PTHR11195">
    <property type="entry name" value="DESTABILASE-RELATED"/>
    <property type="match status" value="1"/>
</dbReference>
<evidence type="ECO:0000256" key="6">
    <source>
        <dbReference type="ARBA" id="ARBA00023157"/>
    </source>
</evidence>
<protein>
    <recommendedName>
        <fullName evidence="2">lysozyme</fullName>
        <ecNumber evidence="2">3.2.1.17</ecNumber>
    </recommendedName>
</protein>
<dbReference type="PANTHER" id="PTHR11195:SF13">
    <property type="entry name" value="INVERTEBRATE-TYPE LYSOZYME 2-RELATED"/>
    <property type="match status" value="1"/>
</dbReference>
<evidence type="ECO:0000313" key="8">
    <source>
        <dbReference type="EMBL" id="ETO35705.1"/>
    </source>
</evidence>
<dbReference type="EC" id="3.2.1.17" evidence="2"/>
<sequence>MTQDSQKFSFDNFFYALHQVETGGRLDKIEGCFGKTKGPFQIHYEYWVDSSVSGNFEKDIFDLDKSKECVSGWLNRHAKSEWSNSMSLSDCEKCARRYNGGPEGDKMLQTEAYWNKFKNHLDRNKKCHDNC</sequence>
<comment type="caution">
    <text evidence="8">The sequence shown here is derived from an EMBL/GenBank/DDBJ whole genome shotgun (WGS) entry which is preliminary data.</text>
</comment>
<dbReference type="Proteomes" id="UP000023152">
    <property type="component" value="Unassembled WGS sequence"/>
</dbReference>
<keyword evidence="5" id="KW-0378">Hydrolase</keyword>
<evidence type="ECO:0000256" key="1">
    <source>
        <dbReference type="ARBA" id="ARBA00000632"/>
    </source>
</evidence>
<reference evidence="8 9" key="1">
    <citation type="journal article" date="2013" name="Curr. Biol.">
        <title>The Genome of the Foraminiferan Reticulomyxa filosa.</title>
        <authorList>
            <person name="Glockner G."/>
            <person name="Hulsmann N."/>
            <person name="Schleicher M."/>
            <person name="Noegel A.A."/>
            <person name="Eichinger L."/>
            <person name="Gallinger C."/>
            <person name="Pawlowski J."/>
            <person name="Sierra R."/>
            <person name="Euteneuer U."/>
            <person name="Pillet L."/>
            <person name="Moustafa A."/>
            <person name="Platzer M."/>
            <person name="Groth M."/>
            <person name="Szafranski K."/>
            <person name="Schliwa M."/>
        </authorList>
    </citation>
    <scope>NUCLEOTIDE SEQUENCE [LARGE SCALE GENOMIC DNA]</scope>
</reference>
<evidence type="ECO:0000256" key="4">
    <source>
        <dbReference type="ARBA" id="ARBA00022638"/>
    </source>
</evidence>
<keyword evidence="6" id="KW-1015">Disulfide bond</keyword>
<keyword evidence="3" id="KW-0929">Antimicrobial</keyword>
<dbReference type="PROSITE" id="PS51909">
    <property type="entry name" value="LYSOZYME_I"/>
    <property type="match status" value="1"/>
</dbReference>
<evidence type="ECO:0000256" key="2">
    <source>
        <dbReference type="ARBA" id="ARBA00012732"/>
    </source>
</evidence>
<name>X6PAY2_RETFI</name>
<dbReference type="EMBL" id="ASPP01001390">
    <property type="protein sequence ID" value="ETO35705.1"/>
    <property type="molecule type" value="Genomic_DNA"/>
</dbReference>
<dbReference type="AlphaFoldDB" id="X6PAY2"/>
<organism evidence="8 9">
    <name type="scientific">Reticulomyxa filosa</name>
    <dbReference type="NCBI Taxonomy" id="46433"/>
    <lineage>
        <taxon>Eukaryota</taxon>
        <taxon>Sar</taxon>
        <taxon>Rhizaria</taxon>
        <taxon>Retaria</taxon>
        <taxon>Foraminifera</taxon>
        <taxon>Monothalamids</taxon>
        <taxon>Reticulomyxidae</taxon>
        <taxon>Reticulomyxa</taxon>
    </lineage>
</organism>
<evidence type="ECO:0000313" key="9">
    <source>
        <dbReference type="Proteomes" id="UP000023152"/>
    </source>
</evidence>
<keyword evidence="7" id="KW-0326">Glycosidase</keyword>
<dbReference type="Gene3D" id="1.10.530.10">
    <property type="match status" value="1"/>
</dbReference>
<dbReference type="GO" id="GO:0031640">
    <property type="term" value="P:killing of cells of another organism"/>
    <property type="evidence" value="ECO:0007669"/>
    <property type="project" value="UniProtKB-KW"/>
</dbReference>
<accession>X6PAY2</accession>
<dbReference type="GO" id="GO:0003796">
    <property type="term" value="F:lysozyme activity"/>
    <property type="evidence" value="ECO:0007669"/>
    <property type="project" value="UniProtKB-EC"/>
</dbReference>
<keyword evidence="4" id="KW-0081">Bacteriolytic enzyme</keyword>
<dbReference type="GO" id="GO:0042742">
    <property type="term" value="P:defense response to bacterium"/>
    <property type="evidence" value="ECO:0007669"/>
    <property type="project" value="UniProtKB-KW"/>
</dbReference>
<evidence type="ECO:0000256" key="7">
    <source>
        <dbReference type="ARBA" id="ARBA00023295"/>
    </source>
</evidence>
<gene>
    <name evidence="8" type="ORF">RFI_01360</name>
</gene>
<dbReference type="Pfam" id="PF05497">
    <property type="entry name" value="Destabilase"/>
    <property type="match status" value="1"/>
</dbReference>